<sequence>MPAADAGVAAEAESRDSPDRGCLKHRDPGLLSMGFTSFAVRWMIPDAADGSKRRLDYLRRLDNRSTIHDARPEPRVQERKRLTRPGQR</sequence>
<proteinExistence type="predicted"/>
<name>A0A3D8SLJ9_9EURO</name>
<feature type="region of interest" description="Disordered" evidence="1">
    <location>
        <begin position="1"/>
        <end position="26"/>
    </location>
</feature>
<feature type="compositionally biased region" description="Basic and acidic residues" evidence="1">
    <location>
        <begin position="66"/>
        <end position="80"/>
    </location>
</feature>
<dbReference type="EMBL" id="PVWQ01000003">
    <property type="protein sequence ID" value="RDW87142.1"/>
    <property type="molecule type" value="Genomic_DNA"/>
</dbReference>
<evidence type="ECO:0000313" key="2">
    <source>
        <dbReference type="EMBL" id="RDW87142.1"/>
    </source>
</evidence>
<evidence type="ECO:0000256" key="1">
    <source>
        <dbReference type="SAM" id="MobiDB-lite"/>
    </source>
</evidence>
<feature type="compositionally biased region" description="Basic and acidic residues" evidence="1">
    <location>
        <begin position="12"/>
        <end position="26"/>
    </location>
</feature>
<protein>
    <submittedName>
        <fullName evidence="2">Uncharacterized protein</fullName>
    </submittedName>
</protein>
<feature type="compositionally biased region" description="Low complexity" evidence="1">
    <location>
        <begin position="1"/>
        <end position="11"/>
    </location>
</feature>
<evidence type="ECO:0000313" key="3">
    <source>
        <dbReference type="Proteomes" id="UP000256690"/>
    </source>
</evidence>
<accession>A0A3D8SLJ9</accession>
<dbReference type="AlphaFoldDB" id="A0A3D8SLJ9"/>
<dbReference type="GeneID" id="38114154"/>
<reference evidence="2 3" key="1">
    <citation type="journal article" date="2018" name="IMA Fungus">
        <title>IMA Genome-F 9: Draft genome sequence of Annulohypoxylon stygium, Aspergillus mulundensis, Berkeleyomyces basicola (syn. Thielaviopsis basicola), Ceratocystis smalleyi, two Cercospora beticola strains, Coleophoma cylindrospora, Fusarium fracticaudum, Phialophora cf. hyalina, and Morchella septimelata.</title>
        <authorList>
            <person name="Wingfield B.D."/>
            <person name="Bills G.F."/>
            <person name="Dong Y."/>
            <person name="Huang W."/>
            <person name="Nel W.J."/>
            <person name="Swalarsk-Parry B.S."/>
            <person name="Vaghefi N."/>
            <person name="Wilken P.M."/>
            <person name="An Z."/>
            <person name="de Beer Z.W."/>
            <person name="De Vos L."/>
            <person name="Chen L."/>
            <person name="Duong T.A."/>
            <person name="Gao Y."/>
            <person name="Hammerbacher A."/>
            <person name="Kikkert J.R."/>
            <person name="Li Y."/>
            <person name="Li H."/>
            <person name="Li K."/>
            <person name="Li Q."/>
            <person name="Liu X."/>
            <person name="Ma X."/>
            <person name="Naidoo K."/>
            <person name="Pethybridge S.J."/>
            <person name="Sun J."/>
            <person name="Steenkamp E.T."/>
            <person name="van der Nest M.A."/>
            <person name="van Wyk S."/>
            <person name="Wingfield M.J."/>
            <person name="Xiong C."/>
            <person name="Yue Q."/>
            <person name="Zhang X."/>
        </authorList>
    </citation>
    <scope>NUCLEOTIDE SEQUENCE [LARGE SCALE GENOMIC DNA]</scope>
    <source>
        <strain evidence="2 3">DSM 5745</strain>
    </source>
</reference>
<keyword evidence="3" id="KW-1185">Reference proteome</keyword>
<dbReference type="Proteomes" id="UP000256690">
    <property type="component" value="Unassembled WGS sequence"/>
</dbReference>
<organism evidence="2 3">
    <name type="scientific">Aspergillus mulundensis</name>
    <dbReference type="NCBI Taxonomy" id="1810919"/>
    <lineage>
        <taxon>Eukaryota</taxon>
        <taxon>Fungi</taxon>
        <taxon>Dikarya</taxon>
        <taxon>Ascomycota</taxon>
        <taxon>Pezizomycotina</taxon>
        <taxon>Eurotiomycetes</taxon>
        <taxon>Eurotiomycetidae</taxon>
        <taxon>Eurotiales</taxon>
        <taxon>Aspergillaceae</taxon>
        <taxon>Aspergillus</taxon>
        <taxon>Aspergillus subgen. Nidulantes</taxon>
    </lineage>
</organism>
<feature type="region of interest" description="Disordered" evidence="1">
    <location>
        <begin position="66"/>
        <end position="88"/>
    </location>
</feature>
<dbReference type="RefSeq" id="XP_026606666.1">
    <property type="nucleotide sequence ID" value="XM_026745800.1"/>
</dbReference>
<comment type="caution">
    <text evidence="2">The sequence shown here is derived from an EMBL/GenBank/DDBJ whole genome shotgun (WGS) entry which is preliminary data.</text>
</comment>
<gene>
    <name evidence="2" type="ORF">DSM5745_03784</name>
</gene>